<dbReference type="PANTHER" id="PTHR33198">
    <property type="entry name" value="ANK_REP_REGION DOMAIN-CONTAINING PROTEIN-RELATED"/>
    <property type="match status" value="1"/>
</dbReference>
<dbReference type="PANTHER" id="PTHR33198:SF19">
    <property type="entry name" value="CCHC-TYPE DOMAIN-CONTAINING PROTEIN"/>
    <property type="match status" value="1"/>
</dbReference>
<evidence type="ECO:0000313" key="1">
    <source>
        <dbReference type="EMBL" id="CAH3020540.1"/>
    </source>
</evidence>
<proteinExistence type="predicted"/>
<protein>
    <recommendedName>
        <fullName evidence="3">Retrotransposon gag domain-containing protein</fullName>
    </recommendedName>
</protein>
<reference evidence="1 2" key="1">
    <citation type="submission" date="2022-05" db="EMBL/GenBank/DDBJ databases">
        <authorList>
            <consortium name="Genoscope - CEA"/>
            <person name="William W."/>
        </authorList>
    </citation>
    <scope>NUCLEOTIDE SEQUENCE [LARGE SCALE GENOMIC DNA]</scope>
</reference>
<keyword evidence="2" id="KW-1185">Reference proteome</keyword>
<gene>
    <name evidence="1" type="ORF">PEVE_00007535</name>
</gene>
<comment type="caution">
    <text evidence="1">The sequence shown here is derived from an EMBL/GenBank/DDBJ whole genome shotgun (WGS) entry which is preliminary data.</text>
</comment>
<dbReference type="Proteomes" id="UP001159427">
    <property type="component" value="Unassembled WGS sequence"/>
</dbReference>
<dbReference type="EMBL" id="CALNXI010000150">
    <property type="protein sequence ID" value="CAH3020540.1"/>
    <property type="molecule type" value="Genomic_DNA"/>
</dbReference>
<sequence length="146" mass="17464">MPTFRKLDENNETEDWHHYIERVNHFFEANEITDPDKRRSVFLVCVGAKTYKLVRSLVAPEDPKDKSYEDLARLLQDHFMPKLSAFIQRFKFKTRFQQPGETIAMFLPELRHLSEHCEFGITLDEILRDRLVCGVRDIRIQRWLLA</sequence>
<name>A0ABN8LZ80_9CNID</name>
<accession>A0ABN8LZ80</accession>
<organism evidence="1 2">
    <name type="scientific">Porites evermanni</name>
    <dbReference type="NCBI Taxonomy" id="104178"/>
    <lineage>
        <taxon>Eukaryota</taxon>
        <taxon>Metazoa</taxon>
        <taxon>Cnidaria</taxon>
        <taxon>Anthozoa</taxon>
        <taxon>Hexacorallia</taxon>
        <taxon>Scleractinia</taxon>
        <taxon>Fungiina</taxon>
        <taxon>Poritidae</taxon>
        <taxon>Porites</taxon>
    </lineage>
</organism>
<evidence type="ECO:0000313" key="2">
    <source>
        <dbReference type="Proteomes" id="UP001159427"/>
    </source>
</evidence>
<evidence type="ECO:0008006" key="3">
    <source>
        <dbReference type="Google" id="ProtNLM"/>
    </source>
</evidence>